<evidence type="ECO:0000256" key="6">
    <source>
        <dbReference type="ARBA" id="ARBA00022592"/>
    </source>
</evidence>
<keyword evidence="5 7" id="KW-0813">Transport</keyword>
<protein>
    <recommendedName>
        <fullName evidence="4 7">Phosphate-binding protein PstS</fullName>
    </recommendedName>
</protein>
<keyword evidence="8" id="KW-0732">Signal</keyword>
<keyword evidence="11" id="KW-1185">Reference proteome</keyword>
<comment type="function">
    <text evidence="1 7">Part of the ABC transporter complex PstSACB involved in phosphate import.</text>
</comment>
<dbReference type="NCBIfam" id="TIGR00975">
    <property type="entry name" value="3a0107s03"/>
    <property type="match status" value="1"/>
</dbReference>
<evidence type="ECO:0000256" key="1">
    <source>
        <dbReference type="ARBA" id="ARBA00002841"/>
    </source>
</evidence>
<dbReference type="InterPro" id="IPR005673">
    <property type="entry name" value="ABC_phos-bd_PstS"/>
</dbReference>
<comment type="caution">
    <text evidence="10">The sequence shown here is derived from an EMBL/GenBank/DDBJ whole genome shotgun (WGS) entry which is preliminary data.</text>
</comment>
<evidence type="ECO:0000256" key="7">
    <source>
        <dbReference type="PIRNR" id="PIRNR002756"/>
    </source>
</evidence>
<dbReference type="InterPro" id="IPR024370">
    <property type="entry name" value="PBP_domain"/>
</dbReference>
<dbReference type="AlphaFoldDB" id="A0A4R6MW23"/>
<proteinExistence type="inferred from homology"/>
<dbReference type="GO" id="GO:0043190">
    <property type="term" value="C:ATP-binding cassette (ABC) transporter complex"/>
    <property type="evidence" value="ECO:0007669"/>
    <property type="project" value="InterPro"/>
</dbReference>
<evidence type="ECO:0000256" key="5">
    <source>
        <dbReference type="ARBA" id="ARBA00022448"/>
    </source>
</evidence>
<dbReference type="GO" id="GO:0035435">
    <property type="term" value="P:phosphate ion transmembrane transport"/>
    <property type="evidence" value="ECO:0007669"/>
    <property type="project" value="InterPro"/>
</dbReference>
<dbReference type="CDD" id="cd13565">
    <property type="entry name" value="PBP2_PstS"/>
    <property type="match status" value="1"/>
</dbReference>
<feature type="domain" description="PBP" evidence="9">
    <location>
        <begin position="37"/>
        <end position="313"/>
    </location>
</feature>
<evidence type="ECO:0000256" key="4">
    <source>
        <dbReference type="ARBA" id="ARBA00021889"/>
    </source>
</evidence>
<accession>A0A4R6MW23</accession>
<dbReference type="EMBL" id="SNXE01000009">
    <property type="protein sequence ID" value="TDP06386.1"/>
    <property type="molecule type" value="Genomic_DNA"/>
</dbReference>
<comment type="similarity">
    <text evidence="2 7">Belongs to the PstS family.</text>
</comment>
<feature type="signal peptide" evidence="8">
    <location>
        <begin position="1"/>
        <end position="39"/>
    </location>
</feature>
<evidence type="ECO:0000256" key="8">
    <source>
        <dbReference type="SAM" id="SignalP"/>
    </source>
</evidence>
<dbReference type="PIRSF" id="PIRSF002756">
    <property type="entry name" value="PstS"/>
    <property type="match status" value="1"/>
</dbReference>
<dbReference type="InterPro" id="IPR050962">
    <property type="entry name" value="Phosphate-bind_PstS"/>
</dbReference>
<dbReference type="PANTHER" id="PTHR42996">
    <property type="entry name" value="PHOSPHATE-BINDING PROTEIN PSTS"/>
    <property type="match status" value="1"/>
</dbReference>
<dbReference type="PANTHER" id="PTHR42996:SF1">
    <property type="entry name" value="PHOSPHATE-BINDING PROTEIN PSTS"/>
    <property type="match status" value="1"/>
</dbReference>
<dbReference type="GO" id="GO:0042301">
    <property type="term" value="F:phosphate ion binding"/>
    <property type="evidence" value="ECO:0007669"/>
    <property type="project" value="InterPro"/>
</dbReference>
<evidence type="ECO:0000256" key="2">
    <source>
        <dbReference type="ARBA" id="ARBA00008725"/>
    </source>
</evidence>
<dbReference type="Pfam" id="PF12849">
    <property type="entry name" value="PBP_like_2"/>
    <property type="match status" value="1"/>
</dbReference>
<organism evidence="10 11">
    <name type="scientific">Roseateles asaccharophilus</name>
    <dbReference type="NCBI Taxonomy" id="582607"/>
    <lineage>
        <taxon>Bacteria</taxon>
        <taxon>Pseudomonadati</taxon>
        <taxon>Pseudomonadota</taxon>
        <taxon>Betaproteobacteria</taxon>
        <taxon>Burkholderiales</taxon>
        <taxon>Sphaerotilaceae</taxon>
        <taxon>Roseateles</taxon>
    </lineage>
</organism>
<evidence type="ECO:0000313" key="10">
    <source>
        <dbReference type="EMBL" id="TDP06386.1"/>
    </source>
</evidence>
<gene>
    <name evidence="10" type="ORF">DFR39_10959</name>
</gene>
<evidence type="ECO:0000256" key="3">
    <source>
        <dbReference type="ARBA" id="ARBA00011529"/>
    </source>
</evidence>
<comment type="subunit">
    <text evidence="3 7">The complex is composed of two ATP-binding proteins (PstB), two transmembrane proteins (PstC and PstA) and a solute-binding protein (PstS).</text>
</comment>
<dbReference type="RefSeq" id="WP_133604999.1">
    <property type="nucleotide sequence ID" value="NZ_JAUFPJ010000003.1"/>
</dbReference>
<name>A0A4R6MW23_9BURK</name>
<dbReference type="SUPFAM" id="SSF53850">
    <property type="entry name" value="Periplasmic binding protein-like II"/>
    <property type="match status" value="1"/>
</dbReference>
<keyword evidence="6 7" id="KW-0592">Phosphate transport</keyword>
<feature type="chain" id="PRO_5020800412" description="Phosphate-binding protein PstS" evidence="8">
    <location>
        <begin position="40"/>
        <end position="370"/>
    </location>
</feature>
<dbReference type="Gene3D" id="3.40.190.10">
    <property type="entry name" value="Periplasmic binding protein-like II"/>
    <property type="match status" value="2"/>
</dbReference>
<dbReference type="Proteomes" id="UP000295357">
    <property type="component" value="Unassembled WGS sequence"/>
</dbReference>
<evidence type="ECO:0000259" key="9">
    <source>
        <dbReference type="Pfam" id="PF12849"/>
    </source>
</evidence>
<sequence>MSDKPYLRRRAWLRQQLLLPLLSSLGGAAALIHASSARAQATGAQAVNGSGASFPSLVYQRWAASYLKATGHQVSYQPTGSGEGQRLVSARQVHFGGSDSPLPPEELSKRELIQMPMLVGGIVPVVNLPGLSDARLRLSGPVLAALMSGEIERWNDAQISALNPGLSLPALPVRRVVRADKSGTSEGFTQYLSTVSPGFAKRVGASSQPKWPGEVESAEGNDGVVKALKARAGTLTYVSYDRVQRDRLSSASLLNAAGQWVSAGEAGFRSAIANSDVARKGDDRASLMNREGAESWPITMTSFILIDARPPSGAAATPVLRFLYWCLMHGDELLRGTGFAPLPIALQSKLAARLSLVKPRDNKPPVYQSA</sequence>
<reference evidence="10 11" key="1">
    <citation type="submission" date="2019-03" db="EMBL/GenBank/DDBJ databases">
        <title>Genomic Encyclopedia of Type Strains, Phase IV (KMG-IV): sequencing the most valuable type-strain genomes for metagenomic binning, comparative biology and taxonomic classification.</title>
        <authorList>
            <person name="Goeker M."/>
        </authorList>
    </citation>
    <scope>NUCLEOTIDE SEQUENCE [LARGE SCALE GENOMIC DNA]</scope>
    <source>
        <strain evidence="10 11">DSM 25082</strain>
    </source>
</reference>
<dbReference type="OrthoDB" id="9150325at2"/>
<evidence type="ECO:0000313" key="11">
    <source>
        <dbReference type="Proteomes" id="UP000295357"/>
    </source>
</evidence>